<dbReference type="AlphaFoldDB" id="A0AAD9Q248"/>
<name>A0AAD9Q248_ACRCE</name>
<comment type="similarity">
    <text evidence="1">Belongs to the class-II aminoacyl-tRNA synthetase family.</text>
</comment>
<evidence type="ECO:0000313" key="8">
    <source>
        <dbReference type="EMBL" id="KAK2553343.1"/>
    </source>
</evidence>
<reference evidence="8" key="2">
    <citation type="journal article" date="2023" name="Science">
        <title>Genomic signatures of disease resistance in endangered staghorn corals.</title>
        <authorList>
            <person name="Vollmer S.V."/>
            <person name="Selwyn J.D."/>
            <person name="Despard B.A."/>
            <person name="Roesel C.L."/>
        </authorList>
    </citation>
    <scope>NUCLEOTIDE SEQUENCE</scope>
    <source>
        <strain evidence="8">K2</strain>
    </source>
</reference>
<feature type="domain" description="FDX-ACB" evidence="7">
    <location>
        <begin position="544"/>
        <end position="635"/>
    </location>
</feature>
<reference evidence="8" key="1">
    <citation type="journal article" date="2023" name="G3 (Bethesda)">
        <title>Whole genome assembly and annotation of the endangered Caribbean coral Acropora cervicornis.</title>
        <authorList>
            <person name="Selwyn J.D."/>
            <person name="Vollmer S.V."/>
        </authorList>
    </citation>
    <scope>NUCLEOTIDE SEQUENCE</scope>
    <source>
        <strain evidence="8">K2</strain>
    </source>
</reference>
<dbReference type="InterPro" id="IPR005121">
    <property type="entry name" value="Fdx_antiC-bd"/>
</dbReference>
<evidence type="ECO:0000256" key="2">
    <source>
        <dbReference type="ARBA" id="ARBA00022598"/>
    </source>
</evidence>
<evidence type="ECO:0000256" key="1">
    <source>
        <dbReference type="ARBA" id="ARBA00008226"/>
    </source>
</evidence>
<dbReference type="GO" id="GO:0043039">
    <property type="term" value="P:tRNA aminoacylation"/>
    <property type="evidence" value="ECO:0007669"/>
    <property type="project" value="InterPro"/>
</dbReference>
<dbReference type="InterPro" id="IPR045864">
    <property type="entry name" value="aa-tRNA-synth_II/BPL/LPL"/>
</dbReference>
<dbReference type="EMBL" id="JARQWQ010000078">
    <property type="protein sequence ID" value="KAK2553343.1"/>
    <property type="molecule type" value="Genomic_DNA"/>
</dbReference>
<dbReference type="Pfam" id="PF10354">
    <property type="entry name" value="BMT5-like"/>
    <property type="match status" value="1"/>
</dbReference>
<evidence type="ECO:0000256" key="3">
    <source>
        <dbReference type="ARBA" id="ARBA00022741"/>
    </source>
</evidence>
<accession>A0AAD9Q248</accession>
<sequence length="635" mass="72172">MALLDPKLYSENVLIVGDGNFSFTLCLASALSYTSVKIVATSLDSRAELANNDFAVENIAKLSEYENVEMFHEVDATNISKTFGSRVFDRIIFNFPHLGGKSNIGKSRKLLELFFASAVKHVEPFEGEICVSLCQGQGGTPMDNPRRELGNSWQVVYQAAKSDLILRAVYPFTSADYHCYRSAGFRGQLDKGFHTVNGLTHVFVHGVPLDIVPDDAESFIHRGNDTKRLCCPLENHCAVPCNPVYIITNKLKSFFLDLVVDDAHVFSEFTEFDNSPLQVDQSSLVEVTRDNKTLLDKAVHCLKEKACSFVMSGTDINFFFPPSSENHPISHKVIAVHTMSNSATAAEVRSNLEAVIDLFLKNMCCDLNVVRKRTKCSSNSPAISTSDLHLFTNSEIIELPNGTQTKFKNLENGASADIGCECGKLRAQEMCIFCRLEKKYLGYDKSPEVCVNNLFQPSTQTEMYHGERVILSCGILDSNVVHIKTSQQHFQGWLMELNLDNLAMALFGIRDIRLLWSDDERFKKQFSDPQESVFQVYKKFEAFSIFPPCYIHDISFWITEHMTEERFFKDIFETTQGCIQDVQFIERYHDTVQDKVSYNYRMIYSSSDRPLTHIQTVRMQNLLRKRLLSCHYHLK</sequence>
<keyword evidence="6" id="KW-0030">Aminoacyl-tRNA synthetase</keyword>
<dbReference type="InterPro" id="IPR036690">
    <property type="entry name" value="Fdx_antiC-bd_sf"/>
</dbReference>
<dbReference type="Gene3D" id="3.30.70.380">
    <property type="entry name" value="Ferrodoxin-fold anticodon-binding domain"/>
    <property type="match status" value="1"/>
</dbReference>
<comment type="caution">
    <text evidence="8">The sequence shown here is derived from an EMBL/GenBank/DDBJ whole genome shotgun (WGS) entry which is preliminary data.</text>
</comment>
<dbReference type="Pfam" id="PF01409">
    <property type="entry name" value="tRNA-synt_2d"/>
    <property type="match status" value="1"/>
</dbReference>
<evidence type="ECO:0000313" key="9">
    <source>
        <dbReference type="Proteomes" id="UP001249851"/>
    </source>
</evidence>
<dbReference type="SUPFAM" id="SSF54991">
    <property type="entry name" value="Anticodon-binding domain of PheRS"/>
    <property type="match status" value="1"/>
</dbReference>
<keyword evidence="5" id="KW-0648">Protein biosynthesis</keyword>
<evidence type="ECO:0000259" key="7">
    <source>
        <dbReference type="SMART" id="SM00896"/>
    </source>
</evidence>
<keyword evidence="9" id="KW-1185">Reference proteome</keyword>
<keyword evidence="4" id="KW-0067">ATP-binding</keyword>
<dbReference type="Pfam" id="PF03147">
    <property type="entry name" value="FDX-ACB"/>
    <property type="match status" value="1"/>
</dbReference>
<evidence type="ECO:0000256" key="4">
    <source>
        <dbReference type="ARBA" id="ARBA00022840"/>
    </source>
</evidence>
<dbReference type="GO" id="GO:0005737">
    <property type="term" value="C:cytoplasm"/>
    <property type="evidence" value="ECO:0007669"/>
    <property type="project" value="TreeGrafter"/>
</dbReference>
<dbReference type="GO" id="GO:0005524">
    <property type="term" value="F:ATP binding"/>
    <property type="evidence" value="ECO:0007669"/>
    <property type="project" value="UniProtKB-KW"/>
</dbReference>
<dbReference type="Gene3D" id="3.30.930.10">
    <property type="entry name" value="Bira Bifunctional Protein, Domain 2"/>
    <property type="match status" value="1"/>
</dbReference>
<dbReference type="InterPro" id="IPR002319">
    <property type="entry name" value="Phenylalanyl-tRNA_Synthase"/>
</dbReference>
<evidence type="ECO:0000256" key="5">
    <source>
        <dbReference type="ARBA" id="ARBA00022917"/>
    </source>
</evidence>
<dbReference type="GO" id="GO:0070475">
    <property type="term" value="P:rRNA base methylation"/>
    <property type="evidence" value="ECO:0007669"/>
    <property type="project" value="InterPro"/>
</dbReference>
<dbReference type="PANTHER" id="PTHR11538:SF26">
    <property type="entry name" value="FERREDOXIN-FOLD ANTICODON-BINDING DOMAIN-CONTAINING PROTEIN 1"/>
    <property type="match status" value="1"/>
</dbReference>
<dbReference type="GO" id="GO:0070042">
    <property type="term" value="F:rRNA (uridine-N3-)-methyltransferase activity"/>
    <property type="evidence" value="ECO:0007669"/>
    <property type="project" value="InterPro"/>
</dbReference>
<dbReference type="InterPro" id="IPR019446">
    <property type="entry name" value="BMT5-like"/>
</dbReference>
<gene>
    <name evidence="8" type="ORF">P5673_025315</name>
</gene>
<keyword evidence="3" id="KW-0547">Nucleotide-binding</keyword>
<keyword evidence="2" id="KW-0436">Ligase</keyword>
<dbReference type="GO" id="GO:0000049">
    <property type="term" value="F:tRNA binding"/>
    <property type="evidence" value="ECO:0007669"/>
    <property type="project" value="InterPro"/>
</dbReference>
<dbReference type="GO" id="GO:0004812">
    <property type="term" value="F:aminoacyl-tRNA ligase activity"/>
    <property type="evidence" value="ECO:0007669"/>
    <property type="project" value="UniProtKB-KW"/>
</dbReference>
<dbReference type="Proteomes" id="UP001249851">
    <property type="component" value="Unassembled WGS sequence"/>
</dbReference>
<organism evidence="8 9">
    <name type="scientific">Acropora cervicornis</name>
    <name type="common">Staghorn coral</name>
    <dbReference type="NCBI Taxonomy" id="6130"/>
    <lineage>
        <taxon>Eukaryota</taxon>
        <taxon>Metazoa</taxon>
        <taxon>Cnidaria</taxon>
        <taxon>Anthozoa</taxon>
        <taxon>Hexacorallia</taxon>
        <taxon>Scleractinia</taxon>
        <taxon>Astrocoeniina</taxon>
        <taxon>Acroporidae</taxon>
        <taxon>Acropora</taxon>
    </lineage>
</organism>
<evidence type="ECO:0000256" key="6">
    <source>
        <dbReference type="ARBA" id="ARBA00023146"/>
    </source>
</evidence>
<dbReference type="PANTHER" id="PTHR11538">
    <property type="entry name" value="PHENYLALANYL-TRNA SYNTHETASE"/>
    <property type="match status" value="1"/>
</dbReference>
<protein>
    <submittedName>
        <fullName evidence="8">Ferredoxin-fold anticodon-binding domain-containing protein 1</fullName>
    </submittedName>
</protein>
<dbReference type="GO" id="GO:0006412">
    <property type="term" value="P:translation"/>
    <property type="evidence" value="ECO:0007669"/>
    <property type="project" value="UniProtKB-KW"/>
</dbReference>
<dbReference type="SMART" id="SM00896">
    <property type="entry name" value="FDX-ACB"/>
    <property type="match status" value="1"/>
</dbReference>
<proteinExistence type="inferred from homology"/>